<evidence type="ECO:0000256" key="2">
    <source>
        <dbReference type="SAM" id="SignalP"/>
    </source>
</evidence>
<sequence length="537" mass="58422">MRALLAAVCLLAAPGLAQDAVAPLDLPQPEAAPAQPGWGSELTDPGTVRGDAAPADLMLPMPCGGAMAFQRVVVPVDVGNPLDDRRFRMGQSEPSTGYSDYLSQAYLRGAFTDAEAGTSHYYIARYELTVAQYRALTGDCDARFGPRDSFAQGGLSWFEAVALTQAYTEWLLQNAPDALPREGERQGFLRLPTEPEWEYAVRGGAKIDPTLFAGRRFFAEGTLDGYAHFQTGGRATDQLRPVGIRQANPVGLFDVYGNAEELMLEPFRLNAVGRRHGQAGGLVTRGGAIDAEAAQIYTAQRREYPMFNPRTGRALAGTFFGMRPVIAAHIVAEESFDAIRDGWVRAAEGGETEAAGDPVATLDGLARDELDPRRKQALEEVQLEFRLFQDRAAQSLKQAAKSSLLSGAAFVETLVADNLQIGQMDSAARALRDRVGVSIGDQRAQLMQSFRSTVERLTALRNEQQTYLLSYRAMLETLGTDFPEATRRSAYDTLVSELSEAGQTALLDPLAAFWADLDAFVARPDMGQTELLELAIR</sequence>
<keyword evidence="5" id="KW-1185">Reference proteome</keyword>
<dbReference type="HOGENOM" id="CLU_023180_0_0_5"/>
<dbReference type="eggNOG" id="COG1262">
    <property type="taxonomic scope" value="Bacteria"/>
</dbReference>
<gene>
    <name evidence="4" type="ordered locus">Dshi_0903</name>
</gene>
<proteinExistence type="predicted"/>
<dbReference type="Proteomes" id="UP000006833">
    <property type="component" value="Chromosome"/>
</dbReference>
<dbReference type="Gene3D" id="3.90.1580.10">
    <property type="entry name" value="paralog of FGE (formylglycine-generating enzyme)"/>
    <property type="match status" value="1"/>
</dbReference>
<dbReference type="SUPFAM" id="SSF56436">
    <property type="entry name" value="C-type lectin-like"/>
    <property type="match status" value="1"/>
</dbReference>
<evidence type="ECO:0000313" key="4">
    <source>
        <dbReference type="EMBL" id="ABV92648.1"/>
    </source>
</evidence>
<dbReference type="EMBL" id="CP000830">
    <property type="protein sequence ID" value="ABV92648.1"/>
    <property type="molecule type" value="Genomic_DNA"/>
</dbReference>
<feature type="chain" id="PRO_5002723064" description="Sulfatase-modifying factor enzyme-like domain-containing protein" evidence="2">
    <location>
        <begin position="20"/>
        <end position="537"/>
    </location>
</feature>
<protein>
    <recommendedName>
        <fullName evidence="3">Sulfatase-modifying factor enzyme-like domain-containing protein</fullName>
    </recommendedName>
</protein>
<dbReference type="OrthoDB" id="9768004at2"/>
<dbReference type="PANTHER" id="PTHR23150">
    <property type="entry name" value="SULFATASE MODIFYING FACTOR 1, 2"/>
    <property type="match status" value="1"/>
</dbReference>
<name>A8LRU1_DINSH</name>
<dbReference type="AlphaFoldDB" id="A8LRU1"/>
<feature type="signal peptide" evidence="2">
    <location>
        <begin position="1"/>
        <end position="19"/>
    </location>
</feature>
<dbReference type="InterPro" id="IPR016187">
    <property type="entry name" value="CTDL_fold"/>
</dbReference>
<feature type="region of interest" description="Disordered" evidence="1">
    <location>
        <begin position="27"/>
        <end position="51"/>
    </location>
</feature>
<feature type="domain" description="Sulfatase-modifying factor enzyme-like" evidence="3">
    <location>
        <begin position="154"/>
        <end position="302"/>
    </location>
</feature>
<dbReference type="PANTHER" id="PTHR23150:SF19">
    <property type="entry name" value="FORMYLGLYCINE-GENERATING ENZYME"/>
    <property type="match status" value="1"/>
</dbReference>
<evidence type="ECO:0000259" key="3">
    <source>
        <dbReference type="Pfam" id="PF03781"/>
    </source>
</evidence>
<organism evidence="4 5">
    <name type="scientific">Dinoroseobacter shibae (strain DSM 16493 / NCIMB 14021 / DFL 12)</name>
    <dbReference type="NCBI Taxonomy" id="398580"/>
    <lineage>
        <taxon>Bacteria</taxon>
        <taxon>Pseudomonadati</taxon>
        <taxon>Pseudomonadota</taxon>
        <taxon>Alphaproteobacteria</taxon>
        <taxon>Rhodobacterales</taxon>
        <taxon>Roseobacteraceae</taxon>
        <taxon>Dinoroseobacter</taxon>
    </lineage>
</organism>
<dbReference type="RefSeq" id="WP_012177579.1">
    <property type="nucleotide sequence ID" value="NC_009952.1"/>
</dbReference>
<dbReference type="Pfam" id="PF03781">
    <property type="entry name" value="FGE-sulfatase"/>
    <property type="match status" value="1"/>
</dbReference>
<evidence type="ECO:0000313" key="5">
    <source>
        <dbReference type="Proteomes" id="UP000006833"/>
    </source>
</evidence>
<dbReference type="GO" id="GO:0120147">
    <property type="term" value="F:formylglycine-generating oxidase activity"/>
    <property type="evidence" value="ECO:0007669"/>
    <property type="project" value="TreeGrafter"/>
</dbReference>
<dbReference type="InterPro" id="IPR051043">
    <property type="entry name" value="Sulfatase_Mod_Factor_Kinase"/>
</dbReference>
<keyword evidence="2" id="KW-0732">Signal</keyword>
<evidence type="ECO:0000256" key="1">
    <source>
        <dbReference type="SAM" id="MobiDB-lite"/>
    </source>
</evidence>
<dbReference type="InterPro" id="IPR042095">
    <property type="entry name" value="SUMF_sf"/>
</dbReference>
<accession>A8LRU1</accession>
<dbReference type="STRING" id="398580.Dshi_0903"/>
<dbReference type="InterPro" id="IPR005532">
    <property type="entry name" value="SUMF_dom"/>
</dbReference>
<dbReference type="KEGG" id="dsh:Dshi_0903"/>
<reference evidence="5" key="1">
    <citation type="journal article" date="2010" name="ISME J.">
        <title>The complete genome sequence of the algal symbiont Dinoroseobacter shibae: a hitchhiker's guide to life in the sea.</title>
        <authorList>
            <person name="Wagner-Dobler I."/>
            <person name="Ballhausen B."/>
            <person name="Berger M."/>
            <person name="Brinkhoff T."/>
            <person name="Buchholz I."/>
            <person name="Bunk B."/>
            <person name="Cypionka H."/>
            <person name="Daniel R."/>
            <person name="Drepper T."/>
            <person name="Gerdts G."/>
            <person name="Hahnke S."/>
            <person name="Han C."/>
            <person name="Jahn D."/>
            <person name="Kalhoefer D."/>
            <person name="Kiss H."/>
            <person name="Klenk H.P."/>
            <person name="Kyrpides N."/>
            <person name="Liebl W."/>
            <person name="Liesegang H."/>
            <person name="Meincke L."/>
            <person name="Pati A."/>
            <person name="Petersen J."/>
            <person name="Piekarski T."/>
            <person name="Pommerenke C."/>
            <person name="Pradella S."/>
            <person name="Pukall R."/>
            <person name="Rabus R."/>
            <person name="Stackebrandt E."/>
            <person name="Thole S."/>
            <person name="Thompson L."/>
            <person name="Tielen P."/>
            <person name="Tomasch J."/>
            <person name="von Jan M."/>
            <person name="Wanphrut N."/>
            <person name="Wichels A."/>
            <person name="Zech H."/>
            <person name="Simon M."/>
        </authorList>
    </citation>
    <scope>NUCLEOTIDE SEQUENCE [LARGE SCALE GENOMIC DNA]</scope>
    <source>
        <strain evidence="5">DSM 16493 / NCIMB 14021 / DFL 12</strain>
    </source>
</reference>